<dbReference type="Proteomes" id="UP001529245">
    <property type="component" value="Unassembled WGS sequence"/>
</dbReference>
<evidence type="ECO:0000259" key="1">
    <source>
        <dbReference type="Pfam" id="PF12728"/>
    </source>
</evidence>
<comment type="caution">
    <text evidence="2">The sequence shown here is derived from an EMBL/GenBank/DDBJ whole genome shotgun (WGS) entry which is preliminary data.</text>
</comment>
<dbReference type="EMBL" id="JASGCB010000043">
    <property type="protein sequence ID" value="MDI9261273.1"/>
    <property type="molecule type" value="Genomic_DNA"/>
</dbReference>
<proteinExistence type="predicted"/>
<dbReference type="RefSeq" id="WP_283204669.1">
    <property type="nucleotide sequence ID" value="NZ_JASGCB010000043.1"/>
</dbReference>
<evidence type="ECO:0000313" key="2">
    <source>
        <dbReference type="EMBL" id="MDI9261273.1"/>
    </source>
</evidence>
<feature type="domain" description="Helix-turn-helix" evidence="1">
    <location>
        <begin position="2"/>
        <end position="46"/>
    </location>
</feature>
<reference evidence="2 3" key="1">
    <citation type="submission" date="2023-04" db="EMBL/GenBank/DDBJ databases">
        <title>A. sendaiensis sub sp. chiapanensis a novel subspecie with specific adaptation in bacterial cell wall isolated from an active volcano.</title>
        <authorList>
            <person name="Alvarez Gutierrez P.E."/>
            <person name="Ortiz Cortes L.Y."/>
        </authorList>
    </citation>
    <scope>NUCLEOTIDE SEQUENCE [LARGE SCALE GENOMIC DNA]</scope>
    <source>
        <strain evidence="2 3">PA2</strain>
    </source>
</reference>
<accession>A0ABT6Y1R9</accession>
<sequence>MDDVARYMRIGRVKAYELARDPSFPAIRVGRLIRVEREAFLMWCEQMKQSNRHQAS</sequence>
<dbReference type="InterPro" id="IPR010093">
    <property type="entry name" value="SinI_DNA-bd"/>
</dbReference>
<dbReference type="NCBIfam" id="TIGR01764">
    <property type="entry name" value="excise"/>
    <property type="match status" value="1"/>
</dbReference>
<organism evidence="2 3">
    <name type="scientific">Alicyclobacillus sendaiensis PA2</name>
    <dbReference type="NCBI Taxonomy" id="3029425"/>
    <lineage>
        <taxon>Bacteria</taxon>
        <taxon>Bacillati</taxon>
        <taxon>Bacillota</taxon>
        <taxon>Bacilli</taxon>
        <taxon>Bacillales</taxon>
        <taxon>Alicyclobacillaceae</taxon>
        <taxon>Alicyclobacillus</taxon>
    </lineage>
</organism>
<dbReference type="GO" id="GO:0003677">
    <property type="term" value="F:DNA binding"/>
    <property type="evidence" value="ECO:0007669"/>
    <property type="project" value="UniProtKB-KW"/>
</dbReference>
<name>A0ABT6Y1R9_ALISE</name>
<protein>
    <submittedName>
        <fullName evidence="2">Excisionase family DNA-binding protein</fullName>
    </submittedName>
</protein>
<keyword evidence="3" id="KW-1185">Reference proteome</keyword>
<keyword evidence="2" id="KW-0238">DNA-binding</keyword>
<dbReference type="InterPro" id="IPR041657">
    <property type="entry name" value="HTH_17"/>
</dbReference>
<gene>
    <name evidence="2" type="ORF">QID03_14020</name>
</gene>
<dbReference type="Pfam" id="PF12728">
    <property type="entry name" value="HTH_17"/>
    <property type="match status" value="1"/>
</dbReference>
<evidence type="ECO:0000313" key="3">
    <source>
        <dbReference type="Proteomes" id="UP001529245"/>
    </source>
</evidence>